<reference evidence="1 2" key="1">
    <citation type="journal article" date="2020" name="Microorganisms">
        <title>Osmotic Adaptation and Compatible Solute Biosynthesis of Phototrophic Bacteria as Revealed from Genome Analyses.</title>
        <authorList>
            <person name="Imhoff J.F."/>
            <person name="Rahn T."/>
            <person name="Kunzel S."/>
            <person name="Keller A."/>
            <person name="Neulinger S.C."/>
        </authorList>
    </citation>
    <scope>NUCLEOTIDE SEQUENCE [LARGE SCALE GENOMIC DNA]</scope>
    <source>
        <strain evidence="1 2">DSM 25653</strain>
    </source>
</reference>
<keyword evidence="2" id="KW-1185">Reference proteome</keyword>
<keyword evidence="1" id="KW-0255">Endonuclease</keyword>
<keyword evidence="1" id="KW-0540">Nuclease</keyword>
<evidence type="ECO:0000313" key="2">
    <source>
        <dbReference type="Proteomes" id="UP001138768"/>
    </source>
</evidence>
<dbReference type="Pfam" id="PF14255">
    <property type="entry name" value="Zn_ribbon_21"/>
    <property type="match status" value="1"/>
</dbReference>
<evidence type="ECO:0000313" key="1">
    <source>
        <dbReference type="EMBL" id="MBK1619629.1"/>
    </source>
</evidence>
<protein>
    <submittedName>
        <fullName evidence="1">Restriction endonuclease</fullName>
    </submittedName>
</protein>
<sequence length="61" mass="6964">MLERTEVQCPYCGETIATEVDGSTSHRYIEDCPVCCRPIEFEAEIDAWGDLARLHVCRDDD</sequence>
<keyword evidence="1" id="KW-0378">Hydrolase</keyword>
<accession>A0A9X0W9Y5</accession>
<name>A0A9X0W9Y5_9GAMM</name>
<dbReference type="AlphaFoldDB" id="A0A9X0W9Y5"/>
<dbReference type="PIRSF" id="PIRSF037225">
    <property type="entry name" value="UCP037225"/>
    <property type="match status" value="1"/>
</dbReference>
<comment type="caution">
    <text evidence="1">The sequence shown here is derived from an EMBL/GenBank/DDBJ whole genome shotgun (WGS) entry which is preliminary data.</text>
</comment>
<organism evidence="1 2">
    <name type="scientific">Lamprobacter modestohalophilus</name>
    <dbReference type="NCBI Taxonomy" id="1064514"/>
    <lineage>
        <taxon>Bacteria</taxon>
        <taxon>Pseudomonadati</taxon>
        <taxon>Pseudomonadota</taxon>
        <taxon>Gammaproteobacteria</taxon>
        <taxon>Chromatiales</taxon>
        <taxon>Chromatiaceae</taxon>
        <taxon>Lamprobacter</taxon>
    </lineage>
</organism>
<dbReference type="InterPro" id="IPR017143">
    <property type="entry name" value="UCP037225"/>
</dbReference>
<dbReference type="RefSeq" id="WP_200245325.1">
    <property type="nucleotide sequence ID" value="NZ_NRRY01000024.1"/>
</dbReference>
<dbReference type="GO" id="GO:0004519">
    <property type="term" value="F:endonuclease activity"/>
    <property type="evidence" value="ECO:0007669"/>
    <property type="project" value="UniProtKB-KW"/>
</dbReference>
<dbReference type="InterPro" id="IPR025990">
    <property type="entry name" value="zinc_ribbon_bacterial"/>
</dbReference>
<dbReference type="EMBL" id="NRRY01000024">
    <property type="protein sequence ID" value="MBK1619629.1"/>
    <property type="molecule type" value="Genomic_DNA"/>
</dbReference>
<proteinExistence type="predicted"/>
<dbReference type="Proteomes" id="UP001138768">
    <property type="component" value="Unassembled WGS sequence"/>
</dbReference>
<gene>
    <name evidence="1" type="ORF">CKO42_14510</name>
</gene>